<evidence type="ECO:0000313" key="4">
    <source>
        <dbReference type="Proteomes" id="UP000450000"/>
    </source>
</evidence>
<comment type="caution">
    <text evidence="3">The sequence shown here is derived from an EMBL/GenBank/DDBJ whole genome shotgun (WGS) entry which is preliminary data.</text>
</comment>
<evidence type="ECO:0000313" key="1">
    <source>
        <dbReference type="EMBL" id="MQS16151.1"/>
    </source>
</evidence>
<name>A0A6N7L6V9_9ACTN</name>
<gene>
    <name evidence="1" type="ORF">F7Q99_28960</name>
    <name evidence="2" type="ORF">F7Q99_38515</name>
    <name evidence="3" type="ORF">F7Q99_38745</name>
</gene>
<dbReference type="EMBL" id="WBOF01000008">
    <property type="protein sequence ID" value="MQS17973.1"/>
    <property type="molecule type" value="Genomic_DNA"/>
</dbReference>
<protein>
    <submittedName>
        <fullName evidence="3">Uncharacterized protein</fullName>
    </submittedName>
</protein>
<evidence type="ECO:0000313" key="3">
    <source>
        <dbReference type="EMBL" id="MQS17973.1"/>
    </source>
</evidence>
<keyword evidence="4" id="KW-1185">Reference proteome</keyword>
<dbReference type="EMBL" id="WBOF01000008">
    <property type="protein sequence ID" value="MQS17930.1"/>
    <property type="molecule type" value="Genomic_DNA"/>
</dbReference>
<dbReference type="EMBL" id="WBOF01000002">
    <property type="protein sequence ID" value="MQS16151.1"/>
    <property type="molecule type" value="Genomic_DNA"/>
</dbReference>
<dbReference type="Proteomes" id="UP000450000">
    <property type="component" value="Unassembled WGS sequence"/>
</dbReference>
<dbReference type="AlphaFoldDB" id="A0A6N7L6V9"/>
<reference evidence="3 4" key="1">
    <citation type="submission" date="2019-09" db="EMBL/GenBank/DDBJ databases">
        <title>Genome Sequences of Streptomyces kaniharaensis ATCC 21070.</title>
        <authorList>
            <person name="Zhu W."/>
            <person name="De Crecy-Lagard V."/>
            <person name="Richards N.G."/>
        </authorList>
    </citation>
    <scope>NUCLEOTIDE SEQUENCE [LARGE SCALE GENOMIC DNA]</scope>
    <source>
        <strain evidence="3 4">SF-557</strain>
    </source>
</reference>
<dbReference type="OrthoDB" id="4290050at2"/>
<accession>A0A6N7L6V9</accession>
<dbReference type="RefSeq" id="WP_153466889.1">
    <property type="nucleotide sequence ID" value="NZ_WBOF01000002.1"/>
</dbReference>
<organism evidence="3 4">
    <name type="scientific">Streptomyces kaniharaensis</name>
    <dbReference type="NCBI Taxonomy" id="212423"/>
    <lineage>
        <taxon>Bacteria</taxon>
        <taxon>Bacillati</taxon>
        <taxon>Actinomycetota</taxon>
        <taxon>Actinomycetes</taxon>
        <taxon>Kitasatosporales</taxon>
        <taxon>Streptomycetaceae</taxon>
        <taxon>Streptomyces</taxon>
    </lineage>
</organism>
<evidence type="ECO:0000313" key="2">
    <source>
        <dbReference type="EMBL" id="MQS17930.1"/>
    </source>
</evidence>
<proteinExistence type="predicted"/>
<sequence length="166" mass="17557">MGFSGSFVVARAEQPVTELAAVQALAATSWWSARDGAWQILQLSPGVAPHDSIATETGAPALVMYVHDSDVVSVEAASPGGLTWHCALSPEMARDYDVPEEWIGDPDEVTRQAVAWAEAAGLQPDPVAVRTTLEAECDPLAEGLVLDLVHALGFRFGDGESLITCQ</sequence>